<gene>
    <name evidence="1" type="ordered locus">Deima_3010</name>
</gene>
<dbReference type="KEGG" id="dmr:Deima_3010"/>
<dbReference type="STRING" id="709986.Deima_3010"/>
<dbReference type="RefSeq" id="WP_013558142.1">
    <property type="nucleotide sequence ID" value="NC_014958.1"/>
</dbReference>
<name>E8U3L5_DEIML</name>
<dbReference type="AlphaFoldDB" id="E8U3L5"/>
<organism evidence="1 2">
    <name type="scientific">Deinococcus maricopensis (strain DSM 21211 / LMG 22137 / NRRL B-23946 / LB-34)</name>
    <dbReference type="NCBI Taxonomy" id="709986"/>
    <lineage>
        <taxon>Bacteria</taxon>
        <taxon>Thermotogati</taxon>
        <taxon>Deinococcota</taxon>
        <taxon>Deinococci</taxon>
        <taxon>Deinococcales</taxon>
        <taxon>Deinococcaceae</taxon>
        <taxon>Deinococcus</taxon>
    </lineage>
</organism>
<reference evidence="2" key="2">
    <citation type="submission" date="2011-01" db="EMBL/GenBank/DDBJ databases">
        <title>The complete genome of Deinococcus maricopensis DSM 21211.</title>
        <authorList>
            <consortium name="US DOE Joint Genome Institute (JGI-PGF)"/>
            <person name="Lucas S."/>
            <person name="Copeland A."/>
            <person name="Lapidus A."/>
            <person name="Goodwin L."/>
            <person name="Pitluck S."/>
            <person name="Kyrpides N."/>
            <person name="Mavromatis K."/>
            <person name="Pagani I."/>
            <person name="Ivanova N."/>
            <person name="Ovchinnikova G."/>
            <person name="Zeytun A."/>
            <person name="Detter J.C."/>
            <person name="Han C."/>
            <person name="Land M."/>
            <person name="Hauser L."/>
            <person name="Markowitz V."/>
            <person name="Cheng J.-F."/>
            <person name="Hugenholtz P."/>
            <person name="Woyke T."/>
            <person name="Wu D."/>
            <person name="Pukall R."/>
            <person name="Gehrich-Schroeter G."/>
            <person name="Brambilla E."/>
            <person name="Klenk H.-P."/>
            <person name="Eisen J.A."/>
        </authorList>
    </citation>
    <scope>NUCLEOTIDE SEQUENCE [LARGE SCALE GENOMIC DNA]</scope>
    <source>
        <strain evidence="2">DSM 21211 / LMG 22137 / NRRL B-23946 / LB-34</strain>
    </source>
</reference>
<reference evidence="1 2" key="1">
    <citation type="journal article" date="2011" name="Stand. Genomic Sci.">
        <title>Complete genome sequence of Deinococcus maricopensis type strain (LB-34).</title>
        <authorList>
            <person name="Pukall R."/>
            <person name="Zeytun A."/>
            <person name="Lucas S."/>
            <person name="Lapidus A."/>
            <person name="Hammon N."/>
            <person name="Deshpande S."/>
            <person name="Nolan M."/>
            <person name="Cheng J.F."/>
            <person name="Pitluck S."/>
            <person name="Liolios K."/>
            <person name="Pagani I."/>
            <person name="Mikhailova N."/>
            <person name="Ivanova N."/>
            <person name="Mavromatis K."/>
            <person name="Pati A."/>
            <person name="Tapia R."/>
            <person name="Han C."/>
            <person name="Goodwin L."/>
            <person name="Chen A."/>
            <person name="Palaniappan K."/>
            <person name="Land M."/>
            <person name="Hauser L."/>
            <person name="Chang Y.J."/>
            <person name="Jeffries C.D."/>
            <person name="Brambilla E.M."/>
            <person name="Rohde M."/>
            <person name="Goker M."/>
            <person name="Detter J.C."/>
            <person name="Woyke T."/>
            <person name="Bristow J."/>
            <person name="Eisen J.A."/>
            <person name="Markowitz V."/>
            <person name="Hugenholtz P."/>
            <person name="Kyrpides N.C."/>
            <person name="Klenk H.P."/>
        </authorList>
    </citation>
    <scope>NUCLEOTIDE SEQUENCE [LARGE SCALE GENOMIC DNA]</scope>
    <source>
        <strain evidence="2">DSM 21211 / LMG 22137 / NRRL B-23946 / LB-34</strain>
    </source>
</reference>
<protein>
    <submittedName>
        <fullName evidence="1">Uncharacterized protein</fullName>
    </submittedName>
</protein>
<accession>E8U3L5</accession>
<dbReference type="Proteomes" id="UP000008635">
    <property type="component" value="Chromosome"/>
</dbReference>
<dbReference type="OrthoDB" id="72978at2"/>
<dbReference type="HOGENOM" id="CLU_188980_0_0_0"/>
<dbReference type="EMBL" id="CP002454">
    <property type="protein sequence ID" value="ADV68639.1"/>
    <property type="molecule type" value="Genomic_DNA"/>
</dbReference>
<proteinExistence type="predicted"/>
<keyword evidence="2" id="KW-1185">Reference proteome</keyword>
<evidence type="ECO:0000313" key="1">
    <source>
        <dbReference type="EMBL" id="ADV68639.1"/>
    </source>
</evidence>
<evidence type="ECO:0000313" key="2">
    <source>
        <dbReference type="Proteomes" id="UP000008635"/>
    </source>
</evidence>
<sequence length="66" mass="7489">MKRRFREDPYPASGRGYVHVCPTCTAPMPLYDTRDGDQAYWCHTCDRGHRASDPPPEALRPLQNAG</sequence>